<accession>A0AAF0T8R4</accession>
<dbReference type="AlphaFoldDB" id="A0AAF0T8R4"/>
<gene>
    <name evidence="1" type="ORF">MTR67_002751</name>
</gene>
<reference evidence="1" key="1">
    <citation type="submission" date="2023-08" db="EMBL/GenBank/DDBJ databases">
        <title>A de novo genome assembly of Solanum verrucosum Schlechtendal, a Mexican diploid species geographically isolated from the other diploid A-genome species in potato relatives.</title>
        <authorList>
            <person name="Hosaka K."/>
        </authorList>
    </citation>
    <scope>NUCLEOTIDE SEQUENCE</scope>
    <source>
        <tissue evidence="1">Young leaves</tissue>
    </source>
</reference>
<name>A0AAF0T8R4_SOLVR</name>
<organism evidence="1 2">
    <name type="scientific">Solanum verrucosum</name>
    <dbReference type="NCBI Taxonomy" id="315347"/>
    <lineage>
        <taxon>Eukaryota</taxon>
        <taxon>Viridiplantae</taxon>
        <taxon>Streptophyta</taxon>
        <taxon>Embryophyta</taxon>
        <taxon>Tracheophyta</taxon>
        <taxon>Spermatophyta</taxon>
        <taxon>Magnoliopsida</taxon>
        <taxon>eudicotyledons</taxon>
        <taxon>Gunneridae</taxon>
        <taxon>Pentapetalae</taxon>
        <taxon>asterids</taxon>
        <taxon>lamiids</taxon>
        <taxon>Solanales</taxon>
        <taxon>Solanaceae</taxon>
        <taxon>Solanoideae</taxon>
        <taxon>Solaneae</taxon>
        <taxon>Solanum</taxon>
    </lineage>
</organism>
<proteinExistence type="predicted"/>
<dbReference type="EMBL" id="CP133612">
    <property type="protein sequence ID" value="WMV09366.1"/>
    <property type="molecule type" value="Genomic_DNA"/>
</dbReference>
<evidence type="ECO:0000313" key="1">
    <source>
        <dbReference type="EMBL" id="WMV09366.1"/>
    </source>
</evidence>
<evidence type="ECO:0000313" key="2">
    <source>
        <dbReference type="Proteomes" id="UP001234989"/>
    </source>
</evidence>
<dbReference type="Proteomes" id="UP001234989">
    <property type="component" value="Chromosome 1"/>
</dbReference>
<sequence length="68" mass="7228">MSKMITQIDILAKIFMGVGTKSVNIVGVGGVNPNEAQFETLYNEEVNFLANQGGGNRANYPRPGGNQG</sequence>
<keyword evidence="2" id="KW-1185">Reference proteome</keyword>
<protein>
    <submittedName>
        <fullName evidence="1">Uncharacterized protein</fullName>
    </submittedName>
</protein>